<comment type="subcellular location">
    <subcellularLocation>
        <location evidence="1">Membrane</location>
    </subcellularLocation>
</comment>
<dbReference type="PANTHER" id="PTHR19849:SF1">
    <property type="entry name" value="F-BOX_WD REPEAT-CONTAINING PROTEIN 7"/>
    <property type="match status" value="1"/>
</dbReference>
<dbReference type="GO" id="GO:0005375">
    <property type="term" value="F:copper ion transmembrane transporter activity"/>
    <property type="evidence" value="ECO:0007669"/>
    <property type="project" value="InterPro"/>
</dbReference>
<dbReference type="GO" id="GO:0010992">
    <property type="term" value="P:ubiquitin recycling"/>
    <property type="evidence" value="ECO:0007669"/>
    <property type="project" value="TreeGrafter"/>
</dbReference>
<evidence type="ECO:0000313" key="11">
    <source>
        <dbReference type="Proteomes" id="UP000232875"/>
    </source>
</evidence>
<sequence>MNHDMSGMGGMGGMGGSGMDGDKKPGCKMNMEMLFNWDVMNTCFLTPSWHITDSGKFGGTCVGIFFWVMLTEMIRRFAREYDRYIVASATTRLAQQLDGNPSIVDSYVNQSRSLEKDAVPISSQSGPNERGLLRGIDPWPIRLRPTLLQQIIRSLLYGVQFTSAYLIMMIAMSFNAYVFICIMLGAFFGYLLSSWDTLGTFSLNSSAESTAPCHPGGPSAAPIINIRSAYSTGAAPRVNLEQKLPLTQDIHVNTPRFSRAARIVSHRAVKSAMSPNEQAGWSILPRSDAIVTCVEDPQFMDALCHFDASPSAARMGFLKVLLRKCNIRELSHLDTLIVPELKVDFLQRLPIEVALHILRYLDEPYTLTRAAMVSHGWSRICKDESVWAHMCVVYHFNTQAKLQWMLTNLLPSADETVHDAKAAPLLRRRRSQFFHGQDAMDVDESERMWLCARTVHETISLHDYFRTAFITESNWYRGGRLLTQYESLDPTDLDADPNMHLALTSCAMDANWVVVGSTNKVVYVFSARTGQLVRTLAGHESGVWCLMLIQGEQLPPPDAMGSGIASKDGLMRVYQDTRPCARLALQGAAHGGLLLMDAAHATHASGMDAPLAHTRGWGRSETLLISAGTDRGLRVWNVHTGECVQILRGHTSTIRCIQVLPRRPLAVSGSRDGTLRVWDLERGTLLRALVGHRNSVRCMDTHGNRVASGSYDFTCRVWDVDTGQCLHVLKGHQMQIYAVAFDGKHVVTGSSDSTVRVWNAETGANMAIFQGYTHVVAQLQLHKGFLASGSGDGRVIVFSLETFECLYRLCAHDSSVSTLQMNDDFLVTGGADGLVKLWDARSGRFLRQLCEP</sequence>
<evidence type="ECO:0000256" key="1">
    <source>
        <dbReference type="ARBA" id="ARBA00004370"/>
    </source>
</evidence>
<dbReference type="Pfam" id="PF12937">
    <property type="entry name" value="F-box-like"/>
    <property type="match status" value="1"/>
</dbReference>
<dbReference type="InterPro" id="IPR019775">
    <property type="entry name" value="WD40_repeat_CS"/>
</dbReference>
<dbReference type="PRINTS" id="PR00320">
    <property type="entry name" value="GPROTEINBRPT"/>
</dbReference>
<evidence type="ECO:0000256" key="2">
    <source>
        <dbReference type="ARBA" id="ARBA00022574"/>
    </source>
</evidence>
<feature type="repeat" description="WD" evidence="7">
    <location>
        <begin position="647"/>
        <end position="688"/>
    </location>
</feature>
<dbReference type="SUPFAM" id="SSF81383">
    <property type="entry name" value="F-box domain"/>
    <property type="match status" value="1"/>
</dbReference>
<feature type="transmembrane region" description="Helical" evidence="8">
    <location>
        <begin position="164"/>
        <end position="192"/>
    </location>
</feature>
<dbReference type="InterPro" id="IPR020472">
    <property type="entry name" value="WD40_PAC1"/>
</dbReference>
<protein>
    <recommendedName>
        <fullName evidence="9">F-box domain-containing protein</fullName>
    </recommendedName>
</protein>
<keyword evidence="11" id="KW-1185">Reference proteome</keyword>
<dbReference type="InterPro" id="IPR001810">
    <property type="entry name" value="F-box_dom"/>
</dbReference>
<dbReference type="PROSITE" id="PS00678">
    <property type="entry name" value="WD_REPEATS_1"/>
    <property type="match status" value="4"/>
</dbReference>
<dbReference type="GO" id="GO:0005634">
    <property type="term" value="C:nucleus"/>
    <property type="evidence" value="ECO:0007669"/>
    <property type="project" value="TreeGrafter"/>
</dbReference>
<dbReference type="InterPro" id="IPR036322">
    <property type="entry name" value="WD40_repeat_dom_sf"/>
</dbReference>
<reference evidence="10 11" key="1">
    <citation type="submission" date="2017-10" db="EMBL/GenBank/DDBJ databases">
        <title>A novel species of cold-tolerant Malassezia isolated from bats.</title>
        <authorList>
            <person name="Lorch J.M."/>
            <person name="Palmer J.M."/>
            <person name="Vanderwolf K.J."/>
            <person name="Schmidt K.Z."/>
            <person name="Verant M.L."/>
            <person name="Weller T.J."/>
            <person name="Blehert D.S."/>
        </authorList>
    </citation>
    <scope>NUCLEOTIDE SEQUENCE [LARGE SCALE GENOMIC DNA]</scope>
    <source>
        <strain evidence="10 11">NWHC:44797-103</strain>
    </source>
</reference>
<feature type="repeat" description="WD" evidence="7">
    <location>
        <begin position="689"/>
        <end position="728"/>
    </location>
</feature>
<keyword evidence="2 7" id="KW-0853">WD repeat</keyword>
<evidence type="ECO:0000259" key="9">
    <source>
        <dbReference type="PROSITE" id="PS50181"/>
    </source>
</evidence>
<dbReference type="AlphaFoldDB" id="A0A2N1J936"/>
<dbReference type="SUPFAM" id="SSF50978">
    <property type="entry name" value="WD40 repeat-like"/>
    <property type="match status" value="1"/>
</dbReference>
<dbReference type="PROSITE" id="PS50294">
    <property type="entry name" value="WD_REPEATS_REGION"/>
    <property type="match status" value="4"/>
</dbReference>
<dbReference type="SMART" id="SM00320">
    <property type="entry name" value="WD40"/>
    <property type="match status" value="7"/>
</dbReference>
<feature type="domain" description="F-box" evidence="9">
    <location>
        <begin position="343"/>
        <end position="390"/>
    </location>
</feature>
<evidence type="ECO:0000256" key="5">
    <source>
        <dbReference type="ARBA" id="ARBA00022989"/>
    </source>
</evidence>
<dbReference type="Gene3D" id="2.130.10.10">
    <property type="entry name" value="YVTN repeat-like/Quinoprotein amine dehydrogenase"/>
    <property type="match status" value="2"/>
</dbReference>
<evidence type="ECO:0000256" key="3">
    <source>
        <dbReference type="ARBA" id="ARBA00022692"/>
    </source>
</evidence>
<gene>
    <name evidence="10" type="ORF">MVES_003001</name>
</gene>
<evidence type="ECO:0000256" key="7">
    <source>
        <dbReference type="PROSITE-ProRule" id="PRU00221"/>
    </source>
</evidence>
<dbReference type="InterPro" id="IPR001680">
    <property type="entry name" value="WD40_rpt"/>
</dbReference>
<evidence type="ECO:0000256" key="6">
    <source>
        <dbReference type="ARBA" id="ARBA00023136"/>
    </source>
</evidence>
<evidence type="ECO:0000256" key="8">
    <source>
        <dbReference type="SAM" id="Phobius"/>
    </source>
</evidence>
<dbReference type="Pfam" id="PF04145">
    <property type="entry name" value="Ctr"/>
    <property type="match status" value="1"/>
</dbReference>
<dbReference type="OrthoDB" id="190105at2759"/>
<feature type="transmembrane region" description="Helical" evidence="8">
    <location>
        <begin position="57"/>
        <end position="74"/>
    </location>
</feature>
<keyword evidence="6 8" id="KW-0472">Membrane</keyword>
<feature type="repeat" description="WD" evidence="7">
    <location>
        <begin position="617"/>
        <end position="646"/>
    </location>
</feature>
<dbReference type="InterPro" id="IPR015943">
    <property type="entry name" value="WD40/YVTN_repeat-like_dom_sf"/>
</dbReference>
<accession>A0A2N1J936</accession>
<dbReference type="PROSITE" id="PS50181">
    <property type="entry name" value="FBOX"/>
    <property type="match status" value="1"/>
</dbReference>
<keyword evidence="4" id="KW-0677">Repeat</keyword>
<dbReference type="GO" id="GO:0016020">
    <property type="term" value="C:membrane"/>
    <property type="evidence" value="ECO:0007669"/>
    <property type="project" value="UniProtKB-SubCell"/>
</dbReference>
<dbReference type="PROSITE" id="PS50082">
    <property type="entry name" value="WD_REPEATS_2"/>
    <property type="match status" value="5"/>
</dbReference>
<feature type="repeat" description="WD" evidence="7">
    <location>
        <begin position="809"/>
        <end position="848"/>
    </location>
</feature>
<dbReference type="PANTHER" id="PTHR19849">
    <property type="entry name" value="PHOSPHOLIPASE A-2-ACTIVATING PROTEIN"/>
    <property type="match status" value="1"/>
</dbReference>
<organism evidence="10 11">
    <name type="scientific">Malassezia vespertilionis</name>
    <dbReference type="NCBI Taxonomy" id="2020962"/>
    <lineage>
        <taxon>Eukaryota</taxon>
        <taxon>Fungi</taxon>
        <taxon>Dikarya</taxon>
        <taxon>Basidiomycota</taxon>
        <taxon>Ustilaginomycotina</taxon>
        <taxon>Malasseziomycetes</taxon>
        <taxon>Malasseziales</taxon>
        <taxon>Malasseziaceae</taxon>
        <taxon>Malassezia</taxon>
    </lineage>
</organism>
<proteinExistence type="predicted"/>
<dbReference type="STRING" id="2020962.A0A2N1J936"/>
<dbReference type="GO" id="GO:0043161">
    <property type="term" value="P:proteasome-mediated ubiquitin-dependent protein catabolic process"/>
    <property type="evidence" value="ECO:0007669"/>
    <property type="project" value="TreeGrafter"/>
</dbReference>
<evidence type="ECO:0000256" key="4">
    <source>
        <dbReference type="ARBA" id="ARBA00022737"/>
    </source>
</evidence>
<dbReference type="GO" id="GO:0043130">
    <property type="term" value="F:ubiquitin binding"/>
    <property type="evidence" value="ECO:0007669"/>
    <property type="project" value="TreeGrafter"/>
</dbReference>
<dbReference type="SMART" id="SM00256">
    <property type="entry name" value="FBOX"/>
    <property type="match status" value="1"/>
</dbReference>
<dbReference type="Proteomes" id="UP000232875">
    <property type="component" value="Unassembled WGS sequence"/>
</dbReference>
<dbReference type="InterPro" id="IPR036047">
    <property type="entry name" value="F-box-like_dom_sf"/>
</dbReference>
<keyword evidence="5 8" id="KW-1133">Transmembrane helix</keyword>
<dbReference type="InterPro" id="IPR007274">
    <property type="entry name" value="Cop_transporter"/>
</dbReference>
<evidence type="ECO:0000313" key="10">
    <source>
        <dbReference type="EMBL" id="PKI83065.1"/>
    </source>
</evidence>
<keyword evidence="3 8" id="KW-0812">Transmembrane</keyword>
<dbReference type="EMBL" id="KZ454992">
    <property type="protein sequence ID" value="PKI83065.1"/>
    <property type="molecule type" value="Genomic_DNA"/>
</dbReference>
<feature type="repeat" description="WD" evidence="7">
    <location>
        <begin position="729"/>
        <end position="768"/>
    </location>
</feature>
<dbReference type="CDD" id="cd00200">
    <property type="entry name" value="WD40"/>
    <property type="match status" value="1"/>
</dbReference>
<dbReference type="Gene3D" id="1.20.1280.50">
    <property type="match status" value="1"/>
</dbReference>
<name>A0A2N1J936_9BASI</name>
<dbReference type="Pfam" id="PF00400">
    <property type="entry name" value="WD40"/>
    <property type="match status" value="4"/>
</dbReference>
<dbReference type="GO" id="GO:0005737">
    <property type="term" value="C:cytoplasm"/>
    <property type="evidence" value="ECO:0007669"/>
    <property type="project" value="TreeGrafter"/>
</dbReference>